<keyword evidence="7" id="KW-1185">Reference proteome</keyword>
<dbReference type="Gene3D" id="3.40.50.1820">
    <property type="entry name" value="alpha/beta hydrolase"/>
    <property type="match status" value="1"/>
</dbReference>
<dbReference type="PRINTS" id="PR00412">
    <property type="entry name" value="EPOXHYDRLASE"/>
</dbReference>
<evidence type="ECO:0000256" key="4">
    <source>
        <dbReference type="PIRSR" id="PIRSR001112-1"/>
    </source>
</evidence>
<proteinExistence type="inferred from homology"/>
<evidence type="ECO:0000259" key="5">
    <source>
        <dbReference type="Pfam" id="PF06441"/>
    </source>
</evidence>
<feature type="domain" description="Epoxide hydrolase N-terminal" evidence="5">
    <location>
        <begin position="4"/>
        <end position="114"/>
    </location>
</feature>
<evidence type="ECO:0000313" key="6">
    <source>
        <dbReference type="EMBL" id="KAF2665531.1"/>
    </source>
</evidence>
<dbReference type="Proteomes" id="UP000799302">
    <property type="component" value="Unassembled WGS sequence"/>
</dbReference>
<name>A0A6A6U1Q6_9PEZI</name>
<organism evidence="6 7">
    <name type="scientific">Microthyrium microscopicum</name>
    <dbReference type="NCBI Taxonomy" id="703497"/>
    <lineage>
        <taxon>Eukaryota</taxon>
        <taxon>Fungi</taxon>
        <taxon>Dikarya</taxon>
        <taxon>Ascomycota</taxon>
        <taxon>Pezizomycotina</taxon>
        <taxon>Dothideomycetes</taxon>
        <taxon>Dothideomycetes incertae sedis</taxon>
        <taxon>Microthyriales</taxon>
        <taxon>Microthyriaceae</taxon>
        <taxon>Microthyrium</taxon>
    </lineage>
</organism>
<comment type="similarity">
    <text evidence="1">Belongs to the peptidase S33 family.</text>
</comment>
<keyword evidence="3 6" id="KW-0378">Hydrolase</keyword>
<gene>
    <name evidence="6" type="ORF">BT63DRAFT_67935</name>
</gene>
<dbReference type="GO" id="GO:0004301">
    <property type="term" value="F:epoxide hydrolase activity"/>
    <property type="evidence" value="ECO:0007669"/>
    <property type="project" value="TreeGrafter"/>
</dbReference>
<dbReference type="InterPro" id="IPR010497">
    <property type="entry name" value="Epoxide_hydro_N"/>
</dbReference>
<dbReference type="SUPFAM" id="SSF53474">
    <property type="entry name" value="alpha/beta-Hydrolases"/>
    <property type="match status" value="1"/>
</dbReference>
<dbReference type="InterPro" id="IPR000639">
    <property type="entry name" value="Epox_hydrolase-like"/>
</dbReference>
<keyword evidence="2" id="KW-0058">Aromatic hydrocarbons catabolism</keyword>
<accession>A0A6A6U1Q6</accession>
<feature type="active site" description="Nucleophile" evidence="4">
    <location>
        <position position="180"/>
    </location>
</feature>
<feature type="active site" description="Proton acceptor" evidence="4">
    <location>
        <position position="368"/>
    </location>
</feature>
<protein>
    <submittedName>
        <fullName evidence="6">Alpha/beta-hydrolase</fullName>
    </submittedName>
</protein>
<dbReference type="AlphaFoldDB" id="A0A6A6U1Q6"/>
<dbReference type="GO" id="GO:0097176">
    <property type="term" value="P:epoxide metabolic process"/>
    <property type="evidence" value="ECO:0007669"/>
    <property type="project" value="TreeGrafter"/>
</dbReference>
<evidence type="ECO:0000256" key="3">
    <source>
        <dbReference type="ARBA" id="ARBA00022801"/>
    </source>
</evidence>
<evidence type="ECO:0000256" key="1">
    <source>
        <dbReference type="ARBA" id="ARBA00010088"/>
    </source>
</evidence>
<dbReference type="InterPro" id="IPR029058">
    <property type="entry name" value="AB_hydrolase_fold"/>
</dbReference>
<dbReference type="EMBL" id="MU004240">
    <property type="protein sequence ID" value="KAF2665531.1"/>
    <property type="molecule type" value="Genomic_DNA"/>
</dbReference>
<evidence type="ECO:0000313" key="7">
    <source>
        <dbReference type="Proteomes" id="UP000799302"/>
    </source>
</evidence>
<dbReference type="Pfam" id="PF06441">
    <property type="entry name" value="EHN"/>
    <property type="match status" value="1"/>
</dbReference>
<feature type="active site" description="Proton donor" evidence="4">
    <location>
        <position position="313"/>
    </location>
</feature>
<dbReference type="OrthoDB" id="7130006at2759"/>
<dbReference type="PANTHER" id="PTHR21661:SF35">
    <property type="entry name" value="EPOXIDE HYDROLASE"/>
    <property type="match status" value="1"/>
</dbReference>
<sequence>MEPSEFKISIPDSDLDLLMKKLELTRLPDGVEGYEKAEGVPIARMKGLVEFWRTSYLPNWRKHERELNELPMYTMPVKSEDFGTLNIHFVHQKSKQPNAIPLLFIHGWPGSFLEAKKLLKVLGESNNDEPAFDIIVPSLPNYAFSDGVPKAGFHLGSYGEVLHSLMLALDYPQYTIQGGDWGSMIGRNMARHYPTAVRAVHVNLAGVDSGSVMRAPSALVRWFWRWPGARDRDGLRRALNYVTVGNAYYRVQESSPQTVAYAFADSPVALLGWVGEKLEEWTDGYEWSDEELLTWISVYWFSKAGPGASVRIYHEAQKGSSKSGGFWDWIPVPLGVTQFPKDIVGMPSFLLPSLGDVVFESWAESGGHFAAWERPEKLAGDLRVMFGKGGGAYGVVAGRDGYD</sequence>
<dbReference type="InterPro" id="IPR016292">
    <property type="entry name" value="Epoxide_hydrolase"/>
</dbReference>
<dbReference type="PIRSF" id="PIRSF001112">
    <property type="entry name" value="Epoxide_hydrolase"/>
    <property type="match status" value="1"/>
</dbReference>
<reference evidence="6" key="1">
    <citation type="journal article" date="2020" name="Stud. Mycol.">
        <title>101 Dothideomycetes genomes: a test case for predicting lifestyles and emergence of pathogens.</title>
        <authorList>
            <person name="Haridas S."/>
            <person name="Albert R."/>
            <person name="Binder M."/>
            <person name="Bloem J."/>
            <person name="Labutti K."/>
            <person name="Salamov A."/>
            <person name="Andreopoulos B."/>
            <person name="Baker S."/>
            <person name="Barry K."/>
            <person name="Bills G."/>
            <person name="Bluhm B."/>
            <person name="Cannon C."/>
            <person name="Castanera R."/>
            <person name="Culley D."/>
            <person name="Daum C."/>
            <person name="Ezra D."/>
            <person name="Gonzalez J."/>
            <person name="Henrissat B."/>
            <person name="Kuo A."/>
            <person name="Liang C."/>
            <person name="Lipzen A."/>
            <person name="Lutzoni F."/>
            <person name="Magnuson J."/>
            <person name="Mondo S."/>
            <person name="Nolan M."/>
            <person name="Ohm R."/>
            <person name="Pangilinan J."/>
            <person name="Park H.-J."/>
            <person name="Ramirez L."/>
            <person name="Alfaro M."/>
            <person name="Sun H."/>
            <person name="Tritt A."/>
            <person name="Yoshinaga Y."/>
            <person name="Zwiers L.-H."/>
            <person name="Turgeon B."/>
            <person name="Goodwin S."/>
            <person name="Spatafora J."/>
            <person name="Crous P."/>
            <person name="Grigoriev I."/>
        </authorList>
    </citation>
    <scope>NUCLEOTIDE SEQUENCE</scope>
    <source>
        <strain evidence="6">CBS 115976</strain>
    </source>
</reference>
<dbReference type="PANTHER" id="PTHR21661">
    <property type="entry name" value="EPOXIDE HYDROLASE 1-RELATED"/>
    <property type="match status" value="1"/>
</dbReference>
<evidence type="ECO:0000256" key="2">
    <source>
        <dbReference type="ARBA" id="ARBA00022797"/>
    </source>
</evidence>